<keyword evidence="2" id="KW-1185">Reference proteome</keyword>
<sequence length="81" mass="9097">MTEIWSGERFNLTEGYLVAATEDASFNGTPAKTLYVGDDRVYLTPEEAGKVKNDINTDANDYVLEDETAQHFSVYKITKVE</sequence>
<name>A0A1B3B0L6_9CAUD</name>
<accession>A0A1B3B0L6</accession>
<dbReference type="Proteomes" id="UP000203357">
    <property type="component" value="Segment"/>
</dbReference>
<proteinExistence type="predicted"/>
<dbReference type="RefSeq" id="YP_009291024.1">
    <property type="nucleotide sequence ID" value="NC_031109.1"/>
</dbReference>
<dbReference type="KEGG" id="vg:29067949"/>
<evidence type="ECO:0000313" key="2">
    <source>
        <dbReference type="Proteomes" id="UP000203357"/>
    </source>
</evidence>
<protein>
    <submittedName>
        <fullName evidence="1">Uncharacterized protein</fullName>
    </submittedName>
</protein>
<gene>
    <name evidence="1" type="primary">59</name>
    <name evidence="1" type="ORF">SEA_JUMBO_59</name>
</gene>
<dbReference type="GeneID" id="29067949"/>
<evidence type="ECO:0000313" key="1">
    <source>
        <dbReference type="EMBL" id="AOE44567.1"/>
    </source>
</evidence>
<dbReference type="EMBL" id="KX557281">
    <property type="protein sequence ID" value="AOE44567.1"/>
    <property type="molecule type" value="Genomic_DNA"/>
</dbReference>
<reference evidence="2" key="1">
    <citation type="submission" date="2016-07" db="EMBL/GenBank/DDBJ databases">
        <authorList>
            <person name="Florea S."/>
            <person name="Webb J.S."/>
            <person name="Jaromczyk J."/>
            <person name="Schardl C.L."/>
        </authorList>
    </citation>
    <scope>NUCLEOTIDE SEQUENCE [LARGE SCALE GENOMIC DNA]</scope>
</reference>
<organism evidence="1 2">
    <name type="scientific">Gordonia phage Jumbo</name>
    <dbReference type="NCBI Taxonomy" id="1887650"/>
    <lineage>
        <taxon>Viruses</taxon>
        <taxon>Duplodnaviria</taxon>
        <taxon>Heunggongvirae</taxon>
        <taxon>Uroviricota</taxon>
        <taxon>Caudoviricetes</taxon>
        <taxon>Gorjumvirus</taxon>
        <taxon>Gorjumvirus jumbo</taxon>
    </lineage>
</organism>